<dbReference type="Gene3D" id="2.170.270.10">
    <property type="entry name" value="SET domain"/>
    <property type="match status" value="1"/>
</dbReference>
<dbReference type="InterPro" id="IPR001214">
    <property type="entry name" value="SET_dom"/>
</dbReference>
<keyword evidence="4" id="KW-0489">Methyltransferase</keyword>
<dbReference type="Gene3D" id="3.30.40.10">
    <property type="entry name" value="Zinc/RING finger domain, C3HC4 (zinc finger)"/>
    <property type="match status" value="1"/>
</dbReference>
<protein>
    <recommendedName>
        <fullName evidence="14">Histone-lysine N-methyltransferase ASHR3</fullName>
    </recommendedName>
</protein>
<dbReference type="EMBL" id="JAVXUO010002193">
    <property type="protein sequence ID" value="KAK2975444.1"/>
    <property type="molecule type" value="Genomic_DNA"/>
</dbReference>
<evidence type="ECO:0000256" key="3">
    <source>
        <dbReference type="ARBA" id="ARBA00022454"/>
    </source>
</evidence>
<evidence type="ECO:0000256" key="6">
    <source>
        <dbReference type="ARBA" id="ARBA00022691"/>
    </source>
</evidence>
<dbReference type="GO" id="GO:0005634">
    <property type="term" value="C:nucleus"/>
    <property type="evidence" value="ECO:0007669"/>
    <property type="project" value="UniProtKB-SubCell"/>
</dbReference>
<keyword evidence="3" id="KW-0158">Chromosome</keyword>
<feature type="domain" description="AWS" evidence="11">
    <location>
        <begin position="314"/>
        <end position="358"/>
    </location>
</feature>
<evidence type="ECO:0000256" key="2">
    <source>
        <dbReference type="ARBA" id="ARBA00004286"/>
    </source>
</evidence>
<evidence type="ECO:0000259" key="11">
    <source>
        <dbReference type="PROSITE" id="PS51215"/>
    </source>
</evidence>
<evidence type="ECO:0000313" key="13">
    <source>
        <dbReference type="Proteomes" id="UP001187471"/>
    </source>
</evidence>
<gene>
    <name evidence="12" type="ORF">RJ640_017703</name>
</gene>
<dbReference type="FunFam" id="2.170.270.10:FF:000043">
    <property type="entry name" value="Histone-lysine N-methyltransferase"/>
    <property type="match status" value="1"/>
</dbReference>
<dbReference type="SMART" id="SM00508">
    <property type="entry name" value="PostSET"/>
    <property type="match status" value="1"/>
</dbReference>
<comment type="subcellular location">
    <subcellularLocation>
        <location evidence="2">Chromosome</location>
    </subcellularLocation>
    <subcellularLocation>
        <location evidence="1">Nucleus</location>
    </subcellularLocation>
</comment>
<keyword evidence="13" id="KW-1185">Reference proteome</keyword>
<keyword evidence="5" id="KW-0808">Transferase</keyword>
<dbReference type="InterPro" id="IPR013083">
    <property type="entry name" value="Znf_RING/FYVE/PHD"/>
</dbReference>
<dbReference type="PROSITE" id="PS50868">
    <property type="entry name" value="POST_SET"/>
    <property type="match status" value="1"/>
</dbReference>
<dbReference type="InterPro" id="IPR050777">
    <property type="entry name" value="SET2_Histone-Lys_MeTrsfase"/>
</dbReference>
<dbReference type="CDD" id="cd19175">
    <property type="entry name" value="SET_ASHR3-like"/>
    <property type="match status" value="1"/>
</dbReference>
<feature type="compositionally biased region" description="Low complexity" evidence="8">
    <location>
        <begin position="23"/>
        <end position="35"/>
    </location>
</feature>
<evidence type="ECO:0000259" key="9">
    <source>
        <dbReference type="PROSITE" id="PS50280"/>
    </source>
</evidence>
<proteinExistence type="predicted"/>
<evidence type="ECO:0000256" key="4">
    <source>
        <dbReference type="ARBA" id="ARBA00022603"/>
    </source>
</evidence>
<evidence type="ECO:0008006" key="14">
    <source>
        <dbReference type="Google" id="ProtNLM"/>
    </source>
</evidence>
<dbReference type="InterPro" id="IPR025787">
    <property type="entry name" value="Hist-Lys_N-MeTrfase_SET2_plant"/>
</dbReference>
<dbReference type="InterPro" id="IPR047893">
    <property type="entry name" value="ASHR3-like_SET"/>
</dbReference>
<dbReference type="InterPro" id="IPR003616">
    <property type="entry name" value="Post-SET_dom"/>
</dbReference>
<evidence type="ECO:0000256" key="1">
    <source>
        <dbReference type="ARBA" id="ARBA00004123"/>
    </source>
</evidence>
<evidence type="ECO:0000256" key="5">
    <source>
        <dbReference type="ARBA" id="ARBA00022679"/>
    </source>
</evidence>
<keyword evidence="7" id="KW-0539">Nucleus</keyword>
<feature type="region of interest" description="Disordered" evidence="8">
    <location>
        <begin position="1"/>
        <end position="58"/>
    </location>
</feature>
<keyword evidence="6" id="KW-0949">S-adenosyl-L-methionine</keyword>
<dbReference type="PROSITE" id="PS51578">
    <property type="entry name" value="SAM_MT43_SET2_2"/>
    <property type="match status" value="1"/>
</dbReference>
<dbReference type="GO" id="GO:0005694">
    <property type="term" value="C:chromosome"/>
    <property type="evidence" value="ECO:0007669"/>
    <property type="project" value="UniProtKB-SubCell"/>
</dbReference>
<dbReference type="InterPro" id="IPR006560">
    <property type="entry name" value="AWS_dom"/>
</dbReference>
<dbReference type="Proteomes" id="UP001187471">
    <property type="component" value="Unassembled WGS sequence"/>
</dbReference>
<dbReference type="GO" id="GO:0042054">
    <property type="term" value="F:histone methyltransferase activity"/>
    <property type="evidence" value="ECO:0007669"/>
    <property type="project" value="InterPro"/>
</dbReference>
<feature type="domain" description="Post-SET" evidence="10">
    <location>
        <begin position="481"/>
        <end position="497"/>
    </location>
</feature>
<dbReference type="Pfam" id="PF00856">
    <property type="entry name" value="SET"/>
    <property type="match status" value="1"/>
</dbReference>
<dbReference type="PANTHER" id="PTHR22884">
    <property type="entry name" value="SET DOMAIN PROTEINS"/>
    <property type="match status" value="1"/>
</dbReference>
<comment type="caution">
    <text evidence="12">The sequence shown here is derived from an EMBL/GenBank/DDBJ whole genome shotgun (WGS) entry which is preliminary data.</text>
</comment>
<evidence type="ECO:0000313" key="12">
    <source>
        <dbReference type="EMBL" id="KAK2975444.1"/>
    </source>
</evidence>
<feature type="domain" description="SET" evidence="9">
    <location>
        <begin position="358"/>
        <end position="475"/>
    </location>
</feature>
<evidence type="ECO:0000256" key="7">
    <source>
        <dbReference type="ARBA" id="ARBA00023242"/>
    </source>
</evidence>
<accession>A0AA88R082</accession>
<reference evidence="12" key="1">
    <citation type="submission" date="2022-12" db="EMBL/GenBank/DDBJ databases">
        <title>Draft genome assemblies for two species of Escallonia (Escalloniales).</title>
        <authorList>
            <person name="Chanderbali A."/>
            <person name="Dervinis C."/>
            <person name="Anghel I."/>
            <person name="Soltis D."/>
            <person name="Soltis P."/>
            <person name="Zapata F."/>
        </authorList>
    </citation>
    <scope>NUCLEOTIDE SEQUENCE</scope>
    <source>
        <strain evidence="12">UCBG92.1500</strain>
        <tissue evidence="12">Leaf</tissue>
    </source>
</reference>
<dbReference type="GO" id="GO:0032259">
    <property type="term" value="P:methylation"/>
    <property type="evidence" value="ECO:0007669"/>
    <property type="project" value="UniProtKB-KW"/>
</dbReference>
<organism evidence="12 13">
    <name type="scientific">Escallonia rubra</name>
    <dbReference type="NCBI Taxonomy" id="112253"/>
    <lineage>
        <taxon>Eukaryota</taxon>
        <taxon>Viridiplantae</taxon>
        <taxon>Streptophyta</taxon>
        <taxon>Embryophyta</taxon>
        <taxon>Tracheophyta</taxon>
        <taxon>Spermatophyta</taxon>
        <taxon>Magnoliopsida</taxon>
        <taxon>eudicotyledons</taxon>
        <taxon>Gunneridae</taxon>
        <taxon>Pentapetalae</taxon>
        <taxon>asterids</taxon>
        <taxon>campanulids</taxon>
        <taxon>Escalloniales</taxon>
        <taxon>Escalloniaceae</taxon>
        <taxon>Escallonia</taxon>
    </lineage>
</organism>
<dbReference type="InterPro" id="IPR046341">
    <property type="entry name" value="SET_dom_sf"/>
</dbReference>
<sequence>MPDLGNLFSSSSPVLTRCPSLKPVSDGPDPSPSSSAQTVPADHPSEPNSDHPPQFPPLHRVDTQKPALAWFAYLLLGLLFRSKLHREIHYTFLLTGSHGLSCDGCNPFQAECRLCQTIIYPGGELLCSVRDCEAAYHLKCAKERLGYSSWKKFKCPQHGCYVCKQKMKLWRCVKCELASHDKCAAFPQGVLQFHDQPGKAICWRHTNRRLEKQHAAPEKDMQKVFNRLPIPYVEEEFKIDPTWKGTAENKVERPLYKIFDCLPIPRVAEEFKIDPTWKDSVKNIVEASYVHIRRKSSIAVDVYLVKKKRDHDNTDLGCTTCSTTCSEDCVCSRVQCISCSKACRCSEMCTNRPFRREKKIRVVKTELCGWGVEAAESINKGDFVIEYIGEVINDALCEQRLWDMKHRGLQNFYMCEIRKDFTIDATFKGNVSRFLNHSCDPNCNLEKWQVEGETRVGVFAAQCIKAGEPLTYDYRFVQFGPEVKCHCGASNCQGYLGTRRKIVKTIHSWGSKRKRSAIAFTGVITV</sequence>
<dbReference type="PROSITE" id="PS50280">
    <property type="entry name" value="SET"/>
    <property type="match status" value="1"/>
</dbReference>
<evidence type="ECO:0000259" key="10">
    <source>
        <dbReference type="PROSITE" id="PS50868"/>
    </source>
</evidence>
<dbReference type="AlphaFoldDB" id="A0AA88R082"/>
<dbReference type="SUPFAM" id="SSF82199">
    <property type="entry name" value="SET domain"/>
    <property type="match status" value="1"/>
</dbReference>
<evidence type="ECO:0000256" key="8">
    <source>
        <dbReference type="SAM" id="MobiDB-lite"/>
    </source>
</evidence>
<name>A0AA88R082_9ASTE</name>
<dbReference type="SMART" id="SM00317">
    <property type="entry name" value="SET"/>
    <property type="match status" value="1"/>
</dbReference>
<dbReference type="PROSITE" id="PS51215">
    <property type="entry name" value="AWS"/>
    <property type="match status" value="1"/>
</dbReference>